<dbReference type="STRING" id="178339.BH719_02725"/>
<name>A0A1D8B1B8_9ACTO</name>
<keyword evidence="3" id="KW-1185">Reference proteome</keyword>
<dbReference type="OrthoDB" id="56388at2"/>
<dbReference type="Proteomes" id="UP000095214">
    <property type="component" value="Chromosome"/>
</dbReference>
<organism evidence="2 3">
    <name type="scientific">Pauljensenia hongkongensis</name>
    <dbReference type="NCBI Taxonomy" id="178339"/>
    <lineage>
        <taxon>Bacteria</taxon>
        <taxon>Bacillati</taxon>
        <taxon>Actinomycetota</taxon>
        <taxon>Actinomycetes</taxon>
        <taxon>Actinomycetales</taxon>
        <taxon>Actinomycetaceae</taxon>
        <taxon>Pauljensenia</taxon>
    </lineage>
</organism>
<proteinExistence type="predicted"/>
<feature type="region of interest" description="Disordered" evidence="1">
    <location>
        <begin position="400"/>
        <end position="433"/>
    </location>
</feature>
<protein>
    <recommendedName>
        <fullName evidence="4">Tetratricopeptide repeat protein</fullName>
    </recommendedName>
</protein>
<evidence type="ECO:0000256" key="1">
    <source>
        <dbReference type="SAM" id="MobiDB-lite"/>
    </source>
</evidence>
<sequence length="985" mass="105583">MTTADDIRHRLAQTGAMGWGPARSAQVAEAAAWSLDVDDLGLRADAHLALADAYAYGNEGWKAMAPFAWCLAAFEEHPELLTGRRLFLFEWRYKWIVECAADNPRVPVEQVRRLMDGLEGFYRAHGASMHTVHGAAVYVDLSLGDMGAVRRDIAAWRAMGRDRLSDCVACDPERQVIVASAEEDWERAVASAVPVLSGELGCSHQPANIQSSALLALLASGRPKAAWDAHVRSYRFQRLNPNFTNGLARHMQYLALSGHVGRAVRVLRESLPFASRADSAFSLLLLLRGAAVVLREAVAAGRGDEELGVEVAGDSPWCPAEALDAAATLSQAQARVRQWALDVAGLFDERNGNGFITSWTARELDRPAFSAAADAFADAGIGLLEAGEQLPEGERLAEDGTVVPAEPPAPANERLAGDDDAPPYPAVDTTRPAPLAGAEDALERYAAAFLDPGDGAEGSFVVDQACARGLGPQLEAMDGRDIERFMLLASMRRNVGDHDGASQWLREARGAVAGALDRASGDPGAGADGYCACVLRALGVLIDASLLREARPSGGVVLRDERVEEVRRLADTALACAAEDCGPAQSGAHAAAVSSALSVIAGLASSVGDHDCAGSALEGMEALVGRAEHRRDAEDLVRLNRARVLLERGRTYQACAAAYEVVRGHDPCPPVTAMRARKVIADASDAMAEFREAIAQLREIVNVCLAVGMPVRAASALRYLGEVLLRDERRLECAEVVESALGLVEGCGRTPLEYALRETLCRALMGLGEHQGVFDNSRELAQRDIEGGDRGAAASHLRRAAEAAEALEDRDGAVRAYTEAACLHDGDGLADRVLRGRCLRDAARTAIRGLAQEEARLRLDEARALMEQSRAAIAPLGDDGDYSSAYEMGAWHDQYAALLAASGEFGEAVEHCEAACAGYMVKNDLEAMARPLHCMLWCLERTGDTDGCRAVIARIRQVYAAPRWKDQRPLRYAAVVEQRLEGGEL</sequence>
<dbReference type="KEGG" id="phon:BH719_02725"/>
<dbReference type="SUPFAM" id="SSF48452">
    <property type="entry name" value="TPR-like"/>
    <property type="match status" value="1"/>
</dbReference>
<evidence type="ECO:0000313" key="2">
    <source>
        <dbReference type="EMBL" id="AOS46912.1"/>
    </source>
</evidence>
<evidence type="ECO:0008006" key="4">
    <source>
        <dbReference type="Google" id="ProtNLM"/>
    </source>
</evidence>
<dbReference type="AlphaFoldDB" id="A0A1D8B1B8"/>
<evidence type="ECO:0000313" key="3">
    <source>
        <dbReference type="Proteomes" id="UP000095214"/>
    </source>
</evidence>
<dbReference type="EMBL" id="CP017298">
    <property type="protein sequence ID" value="AOS46912.1"/>
    <property type="molecule type" value="Genomic_DNA"/>
</dbReference>
<gene>
    <name evidence="2" type="ORF">BH719_02725</name>
</gene>
<accession>A0A1D8B1B8</accession>
<reference evidence="2 3" key="1">
    <citation type="submission" date="2016-09" db="EMBL/GenBank/DDBJ databases">
        <title>Complete genome sequence of Actinomyces hongkongensis HKU8.</title>
        <authorList>
            <person name="Gao Y.-X."/>
            <person name="Zhou Y.-Y."/>
            <person name="Xie Y."/>
            <person name="Wang M."/>
            <person name="Wang S.-J."/>
            <person name="Shen S.-G."/>
        </authorList>
    </citation>
    <scope>NUCLEOTIDE SEQUENCE [LARGE SCALE GENOMIC DNA]</scope>
    <source>
        <strain evidence="2 3">HKU8</strain>
    </source>
</reference>
<dbReference type="InterPro" id="IPR011990">
    <property type="entry name" value="TPR-like_helical_dom_sf"/>
</dbReference>
<dbReference type="RefSeq" id="WP_009743213.1">
    <property type="nucleotide sequence ID" value="NZ_CP017298.1"/>
</dbReference>